<gene>
    <name evidence="1" type="ORF">Cco03nite_67020</name>
</gene>
<reference evidence="1 2" key="1">
    <citation type="submission" date="2021-01" db="EMBL/GenBank/DDBJ databases">
        <title>Whole genome shotgun sequence of Catellatospora coxensis NBRC 107359.</title>
        <authorList>
            <person name="Komaki H."/>
            <person name="Tamura T."/>
        </authorList>
    </citation>
    <scope>NUCLEOTIDE SEQUENCE [LARGE SCALE GENOMIC DNA]</scope>
    <source>
        <strain evidence="1 2">NBRC 107359</strain>
    </source>
</reference>
<protein>
    <submittedName>
        <fullName evidence="1">Uncharacterized protein</fullName>
    </submittedName>
</protein>
<keyword evidence="2" id="KW-1185">Reference proteome</keyword>
<organism evidence="1 2">
    <name type="scientific">Catellatospora coxensis</name>
    <dbReference type="NCBI Taxonomy" id="310354"/>
    <lineage>
        <taxon>Bacteria</taxon>
        <taxon>Bacillati</taxon>
        <taxon>Actinomycetota</taxon>
        <taxon>Actinomycetes</taxon>
        <taxon>Micromonosporales</taxon>
        <taxon>Micromonosporaceae</taxon>
        <taxon>Catellatospora</taxon>
    </lineage>
</organism>
<accession>A0A8J3KVY9</accession>
<comment type="caution">
    <text evidence="1">The sequence shown here is derived from an EMBL/GenBank/DDBJ whole genome shotgun (WGS) entry which is preliminary data.</text>
</comment>
<dbReference type="Proteomes" id="UP000630887">
    <property type="component" value="Unassembled WGS sequence"/>
</dbReference>
<evidence type="ECO:0000313" key="2">
    <source>
        <dbReference type="Proteomes" id="UP000630887"/>
    </source>
</evidence>
<name>A0A8J3KVY9_9ACTN</name>
<proteinExistence type="predicted"/>
<sequence>MDALRQLQSNTAGLLAQVDESLARWGAPEQHPVWPLLRRTGALPGDAVAGLAGWSPEPWRQQAAALRAHAAVVAAVGVDLGRLPSWDGRAGDAFAAARRRIGVDTAHRVDRMRADAAHHEELADVLTAGRASAARALARVAGSAEAVSLVTGITIGTGRGSATAPGMGAGPGFGLGASGDFGLGPEPAARAQAAATIAAELLAVVDTLLAELEALVTRGPVVVETTVVAADVPSTATTLRVEL</sequence>
<dbReference type="RefSeq" id="WP_203697701.1">
    <property type="nucleotide sequence ID" value="NZ_BAAALC010000054.1"/>
</dbReference>
<dbReference type="EMBL" id="BONI01000077">
    <property type="protein sequence ID" value="GIG10002.1"/>
    <property type="molecule type" value="Genomic_DNA"/>
</dbReference>
<dbReference type="AlphaFoldDB" id="A0A8J3KVY9"/>
<evidence type="ECO:0000313" key="1">
    <source>
        <dbReference type="EMBL" id="GIG10002.1"/>
    </source>
</evidence>